<dbReference type="GeneID" id="9945091"/>
<dbReference type="KEGG" id="loa:LOAG_07667"/>
<feature type="compositionally biased region" description="Gly residues" evidence="1">
    <location>
        <begin position="64"/>
        <end position="74"/>
    </location>
</feature>
<reference evidence="2" key="1">
    <citation type="submission" date="2012-04" db="EMBL/GenBank/DDBJ databases">
        <title>The Genome Sequence of Loa loa.</title>
        <authorList>
            <consortium name="The Broad Institute Genome Sequencing Platform"/>
            <consortium name="Broad Institute Genome Sequencing Center for Infectious Disease"/>
            <person name="Nutman T.B."/>
            <person name="Fink D.L."/>
            <person name="Russ C."/>
            <person name="Young S."/>
            <person name="Zeng Q."/>
            <person name="Gargeya S."/>
            <person name="Alvarado L."/>
            <person name="Berlin A."/>
            <person name="Chapman S.B."/>
            <person name="Chen Z."/>
            <person name="Freedman E."/>
            <person name="Gellesch M."/>
            <person name="Goldberg J."/>
            <person name="Griggs A."/>
            <person name="Gujja S."/>
            <person name="Heilman E.R."/>
            <person name="Heiman D."/>
            <person name="Howarth C."/>
            <person name="Mehta T."/>
            <person name="Neiman D."/>
            <person name="Pearson M."/>
            <person name="Roberts A."/>
            <person name="Saif S."/>
            <person name="Shea T."/>
            <person name="Shenoy N."/>
            <person name="Sisk P."/>
            <person name="Stolte C."/>
            <person name="Sykes S."/>
            <person name="White J."/>
            <person name="Yandava C."/>
            <person name="Haas B."/>
            <person name="Henn M.R."/>
            <person name="Nusbaum C."/>
            <person name="Birren B."/>
        </authorList>
    </citation>
    <scope>NUCLEOTIDE SEQUENCE [LARGE SCALE GENOMIC DNA]</scope>
</reference>
<dbReference type="InParanoid" id="A0A1S0TWX4"/>
<sequence length="100" mass="10829">MFVSDNIKGTSIRGNVNTNYADCDDGINNDNGDNNDRNNNLGDNSDVVIRCDNNRQHHHVVDDGGSGDGKGINGGRSSPTHFMGNLRSNAMLICHNEDDL</sequence>
<dbReference type="EMBL" id="JH712113">
    <property type="protein sequence ID" value="EFO20821.1"/>
    <property type="molecule type" value="Genomic_DNA"/>
</dbReference>
<dbReference type="AlphaFoldDB" id="A0A1S0TWX4"/>
<protein>
    <submittedName>
        <fullName evidence="2">Uncharacterized protein</fullName>
    </submittedName>
</protein>
<organism evidence="2">
    <name type="scientific">Loa loa</name>
    <name type="common">Eye worm</name>
    <name type="synonym">Filaria loa</name>
    <dbReference type="NCBI Taxonomy" id="7209"/>
    <lineage>
        <taxon>Eukaryota</taxon>
        <taxon>Metazoa</taxon>
        <taxon>Ecdysozoa</taxon>
        <taxon>Nematoda</taxon>
        <taxon>Chromadorea</taxon>
        <taxon>Rhabditida</taxon>
        <taxon>Spirurina</taxon>
        <taxon>Spiruromorpha</taxon>
        <taxon>Filarioidea</taxon>
        <taxon>Onchocercidae</taxon>
        <taxon>Loa</taxon>
    </lineage>
</organism>
<accession>A0A1S0TWX4</accession>
<evidence type="ECO:0000256" key="1">
    <source>
        <dbReference type="SAM" id="MobiDB-lite"/>
    </source>
</evidence>
<feature type="region of interest" description="Disordered" evidence="1">
    <location>
        <begin position="18"/>
        <end position="43"/>
    </location>
</feature>
<name>A0A1S0TWX4_LOALO</name>
<dbReference type="CTD" id="9945091"/>
<gene>
    <name evidence="2" type="ORF">LOAG_07667</name>
</gene>
<proteinExistence type="predicted"/>
<dbReference type="RefSeq" id="XP_003143247.1">
    <property type="nucleotide sequence ID" value="XM_003143199.1"/>
</dbReference>
<evidence type="ECO:0000313" key="2">
    <source>
        <dbReference type="EMBL" id="EFO20821.1"/>
    </source>
</evidence>
<feature type="region of interest" description="Disordered" evidence="1">
    <location>
        <begin position="57"/>
        <end position="82"/>
    </location>
</feature>
<feature type="compositionally biased region" description="Low complexity" evidence="1">
    <location>
        <begin position="28"/>
        <end position="43"/>
    </location>
</feature>